<dbReference type="Proteomes" id="UP001500443">
    <property type="component" value="Unassembled WGS sequence"/>
</dbReference>
<feature type="transmembrane region" description="Helical" evidence="2">
    <location>
        <begin position="12"/>
        <end position="36"/>
    </location>
</feature>
<protein>
    <submittedName>
        <fullName evidence="3">Uncharacterized protein</fullName>
    </submittedName>
</protein>
<feature type="region of interest" description="Disordered" evidence="1">
    <location>
        <begin position="140"/>
        <end position="277"/>
    </location>
</feature>
<keyword evidence="4" id="KW-1185">Reference proteome</keyword>
<sequence length="295" mass="29146">MQGRSALQSDMLTGVLIGVTTATAITSTVLIARFLLRMHRDVRTLRVQTSALRLEMLMMNKEQPQQPRAVPEAQEQDENPPGPPPGARSKGGLWLVPAAILTLLGGLWRLIRSHPKESVVAAALVTTAAVALTVAPCADTGPPGDQRAAVPPAPTTPPSGAPPGSGASGGGPAGPGSASPSRPHPSTNGGAYHPAPSASAPGPQALDGASPTGSPATGAGNEGPPPTASENPPDGSSLPPTGTGPPDVADPTDPPGSEPPPGADPPVSTGPSSGPCLKLALLGLLDVSLCLPGTT</sequence>
<reference evidence="3 4" key="1">
    <citation type="journal article" date="2019" name="Int. J. Syst. Evol. Microbiol.">
        <title>The Global Catalogue of Microorganisms (GCM) 10K type strain sequencing project: providing services to taxonomists for standard genome sequencing and annotation.</title>
        <authorList>
            <consortium name="The Broad Institute Genomics Platform"/>
            <consortium name="The Broad Institute Genome Sequencing Center for Infectious Disease"/>
            <person name="Wu L."/>
            <person name="Ma J."/>
        </authorList>
    </citation>
    <scope>NUCLEOTIDE SEQUENCE [LARGE SCALE GENOMIC DNA]</scope>
    <source>
        <strain evidence="3 4">JCM 15481</strain>
    </source>
</reference>
<dbReference type="EMBL" id="BAAAPF010000003">
    <property type="protein sequence ID" value="GAA2107522.1"/>
    <property type="molecule type" value="Genomic_DNA"/>
</dbReference>
<keyword evidence="2" id="KW-0812">Transmembrane</keyword>
<evidence type="ECO:0000256" key="2">
    <source>
        <dbReference type="SAM" id="Phobius"/>
    </source>
</evidence>
<proteinExistence type="predicted"/>
<keyword evidence="2" id="KW-0472">Membrane</keyword>
<feature type="compositionally biased region" description="Pro residues" evidence="1">
    <location>
        <begin position="252"/>
        <end position="264"/>
    </location>
</feature>
<feature type="region of interest" description="Disordered" evidence="1">
    <location>
        <begin position="62"/>
        <end position="91"/>
    </location>
</feature>
<organism evidence="3 4">
    <name type="scientific">Streptomyces synnematoformans</name>
    <dbReference type="NCBI Taxonomy" id="415721"/>
    <lineage>
        <taxon>Bacteria</taxon>
        <taxon>Bacillati</taxon>
        <taxon>Actinomycetota</taxon>
        <taxon>Actinomycetes</taxon>
        <taxon>Kitasatosporales</taxon>
        <taxon>Streptomycetaceae</taxon>
        <taxon>Streptomyces</taxon>
    </lineage>
</organism>
<comment type="caution">
    <text evidence="3">The sequence shown here is derived from an EMBL/GenBank/DDBJ whole genome shotgun (WGS) entry which is preliminary data.</text>
</comment>
<keyword evidence="2" id="KW-1133">Transmembrane helix</keyword>
<name>A0ABN2XCI1_9ACTN</name>
<gene>
    <name evidence="3" type="ORF">GCM10009802_02670</name>
</gene>
<feature type="transmembrane region" description="Helical" evidence="2">
    <location>
        <begin position="91"/>
        <end position="111"/>
    </location>
</feature>
<feature type="compositionally biased region" description="Pro residues" evidence="1">
    <location>
        <begin position="151"/>
        <end position="161"/>
    </location>
</feature>
<evidence type="ECO:0000313" key="4">
    <source>
        <dbReference type="Proteomes" id="UP001500443"/>
    </source>
</evidence>
<feature type="compositionally biased region" description="Low complexity" evidence="1">
    <location>
        <begin position="175"/>
        <end position="203"/>
    </location>
</feature>
<evidence type="ECO:0000256" key="1">
    <source>
        <dbReference type="SAM" id="MobiDB-lite"/>
    </source>
</evidence>
<accession>A0ABN2XCI1</accession>
<evidence type="ECO:0000313" key="3">
    <source>
        <dbReference type="EMBL" id="GAA2107522.1"/>
    </source>
</evidence>
<feature type="transmembrane region" description="Helical" evidence="2">
    <location>
        <begin position="118"/>
        <end position="135"/>
    </location>
</feature>
<feature type="compositionally biased region" description="Low complexity" evidence="1">
    <location>
        <begin position="232"/>
        <end position="251"/>
    </location>
</feature>